<name>A0A450Y8W5_9GAMM</name>
<proteinExistence type="predicted"/>
<feature type="transmembrane region" description="Helical" evidence="1">
    <location>
        <begin position="48"/>
        <end position="70"/>
    </location>
</feature>
<sequence>MKDWRFSHPVRPQWLMDRFGDPIRWIAVAIAIFAVFFVTFVASGSITVAVATAATGLFAFSFTSFFVTGADIFARVVVIAIVIGATAAIFATVSVAAAIAICIAFIVLFAIKRIVKKNPGFLFSIAHLLIMMALTLWLIYEFREPGRTVNGILLWTVFVFLSGINALFDVASLQLSRWFLTQIKEHDRYLNIFWTVLDVLVAIALLIGLYGTIFLCLEAVDNRLFPELQLFTVARWRELLWEQRDWLHPEILWLTLMASTTLIVTVIHLVFAFAHLFVPLWHRRDREKITGLIRAIREKATAHPEKKVPEADCRRLATAYYFPWEHGIVLGTLTLWMVGYLLYTLITPC</sequence>
<feature type="transmembrane region" description="Helical" evidence="1">
    <location>
        <begin position="121"/>
        <end position="140"/>
    </location>
</feature>
<feature type="transmembrane region" description="Helical" evidence="1">
    <location>
        <begin position="324"/>
        <end position="346"/>
    </location>
</feature>
<gene>
    <name evidence="2" type="ORF">BECKTC1821E_GA0114239_1001164</name>
</gene>
<keyword evidence="1" id="KW-0812">Transmembrane</keyword>
<dbReference type="AlphaFoldDB" id="A0A450Y8W5"/>
<accession>A0A450Y8W5</accession>
<keyword evidence="1" id="KW-0472">Membrane</keyword>
<evidence type="ECO:0000313" key="2">
    <source>
        <dbReference type="EMBL" id="VFK37953.1"/>
    </source>
</evidence>
<feature type="transmembrane region" description="Helical" evidence="1">
    <location>
        <begin position="76"/>
        <end position="109"/>
    </location>
</feature>
<keyword evidence="1" id="KW-1133">Transmembrane helix</keyword>
<organism evidence="2">
    <name type="scientific">Candidatus Kentrum sp. TC</name>
    <dbReference type="NCBI Taxonomy" id="2126339"/>
    <lineage>
        <taxon>Bacteria</taxon>
        <taxon>Pseudomonadati</taxon>
        <taxon>Pseudomonadota</taxon>
        <taxon>Gammaproteobacteria</taxon>
        <taxon>Candidatus Kentrum</taxon>
    </lineage>
</organism>
<feature type="transmembrane region" description="Helical" evidence="1">
    <location>
        <begin position="192"/>
        <end position="215"/>
    </location>
</feature>
<feature type="transmembrane region" description="Helical" evidence="1">
    <location>
        <begin position="251"/>
        <end position="278"/>
    </location>
</feature>
<reference evidence="2" key="1">
    <citation type="submission" date="2019-02" db="EMBL/GenBank/DDBJ databases">
        <authorList>
            <person name="Gruber-Vodicka R. H."/>
            <person name="Seah K. B. B."/>
        </authorList>
    </citation>
    <scope>NUCLEOTIDE SEQUENCE</scope>
    <source>
        <strain evidence="2">BECK_BZ125</strain>
    </source>
</reference>
<feature type="transmembrane region" description="Helical" evidence="1">
    <location>
        <begin position="23"/>
        <end position="41"/>
    </location>
</feature>
<protein>
    <submittedName>
        <fullName evidence="2">Uncharacterized protein</fullName>
    </submittedName>
</protein>
<feature type="transmembrane region" description="Helical" evidence="1">
    <location>
        <begin position="152"/>
        <end position="171"/>
    </location>
</feature>
<evidence type="ECO:0000256" key="1">
    <source>
        <dbReference type="SAM" id="Phobius"/>
    </source>
</evidence>
<dbReference type="EMBL" id="CAADFT010000001">
    <property type="protein sequence ID" value="VFK37953.1"/>
    <property type="molecule type" value="Genomic_DNA"/>
</dbReference>